<evidence type="ECO:0000256" key="2">
    <source>
        <dbReference type="ARBA" id="ARBA00005153"/>
    </source>
</evidence>
<protein>
    <recommendedName>
        <fullName evidence="9">GMP synthase [glutamine-hydrolyzing]</fullName>
        <ecNumber evidence="9">6.3.5.2</ecNumber>
    </recommendedName>
    <alternativeName>
        <fullName evidence="9">GMP synthetase</fullName>
    </alternativeName>
    <alternativeName>
        <fullName evidence="9">Glutamine amidotransferase</fullName>
    </alternativeName>
</protein>
<dbReference type="NCBIfam" id="TIGR00884">
    <property type="entry name" value="guaA_Cterm"/>
    <property type="match status" value="1"/>
</dbReference>
<feature type="active site" evidence="9">
    <location>
        <position position="177"/>
    </location>
</feature>
<dbReference type="PANTHER" id="PTHR11922:SF2">
    <property type="entry name" value="GMP SYNTHASE [GLUTAMINE-HYDROLYZING]"/>
    <property type="match status" value="1"/>
</dbReference>
<dbReference type="NCBIfam" id="NF000848">
    <property type="entry name" value="PRK00074.1"/>
    <property type="match status" value="1"/>
</dbReference>
<dbReference type="Gene3D" id="3.40.50.880">
    <property type="match status" value="1"/>
</dbReference>
<accession>A0A7C5HFP3</accession>
<reference evidence="12" key="1">
    <citation type="journal article" date="2020" name="mSystems">
        <title>Genome- and Community-Level Interaction Insights into Carbon Utilization and Element Cycling Functions of Hydrothermarchaeota in Hydrothermal Sediment.</title>
        <authorList>
            <person name="Zhou Z."/>
            <person name="Liu Y."/>
            <person name="Xu W."/>
            <person name="Pan J."/>
            <person name="Luo Z.H."/>
            <person name="Li M."/>
        </authorList>
    </citation>
    <scope>NUCLEOTIDE SEQUENCE [LARGE SCALE GENOMIC DNA]</scope>
    <source>
        <strain evidence="12">HyVt-633</strain>
    </source>
</reference>
<dbReference type="Gene3D" id="3.40.50.620">
    <property type="entry name" value="HUPs"/>
    <property type="match status" value="1"/>
</dbReference>
<evidence type="ECO:0000256" key="3">
    <source>
        <dbReference type="ARBA" id="ARBA00022598"/>
    </source>
</evidence>
<evidence type="ECO:0000256" key="6">
    <source>
        <dbReference type="ARBA" id="ARBA00022755"/>
    </source>
</evidence>
<dbReference type="Gene3D" id="3.30.300.10">
    <property type="match status" value="1"/>
</dbReference>
<dbReference type="InterPro" id="IPR022310">
    <property type="entry name" value="NAD/GMP_synthase"/>
</dbReference>
<organism evidence="12">
    <name type="scientific">Chlorobaculum parvum</name>
    <dbReference type="NCBI Taxonomy" id="274539"/>
    <lineage>
        <taxon>Bacteria</taxon>
        <taxon>Pseudomonadati</taxon>
        <taxon>Chlorobiota</taxon>
        <taxon>Chlorobiia</taxon>
        <taxon>Chlorobiales</taxon>
        <taxon>Chlorobiaceae</taxon>
        <taxon>Chlorobaculum</taxon>
    </lineage>
</organism>
<evidence type="ECO:0000256" key="1">
    <source>
        <dbReference type="ARBA" id="ARBA00002332"/>
    </source>
</evidence>
<dbReference type="AlphaFoldDB" id="A0A7C5HFP3"/>
<comment type="caution">
    <text evidence="12">The sequence shown here is derived from an EMBL/GenBank/DDBJ whole genome shotgun (WGS) entry which is preliminary data.</text>
</comment>
<evidence type="ECO:0000256" key="8">
    <source>
        <dbReference type="ARBA" id="ARBA00022962"/>
    </source>
</evidence>
<keyword evidence="7 9" id="KW-0067">ATP-binding</keyword>
<dbReference type="Pfam" id="PF00117">
    <property type="entry name" value="GATase"/>
    <property type="match status" value="1"/>
</dbReference>
<dbReference type="FunFam" id="3.40.50.880:FF:000001">
    <property type="entry name" value="GMP synthase [glutamine-hydrolyzing]"/>
    <property type="match status" value="1"/>
</dbReference>
<dbReference type="FunFam" id="3.40.50.620:FF:000001">
    <property type="entry name" value="GMP synthase [glutamine-hydrolyzing]"/>
    <property type="match status" value="1"/>
</dbReference>
<dbReference type="InterPro" id="IPR017926">
    <property type="entry name" value="GATASE"/>
</dbReference>
<dbReference type="Pfam" id="PF02540">
    <property type="entry name" value="NAD_synthase"/>
    <property type="match status" value="1"/>
</dbReference>
<dbReference type="PANTHER" id="PTHR11922">
    <property type="entry name" value="GMP SYNTHASE-RELATED"/>
    <property type="match status" value="1"/>
</dbReference>
<dbReference type="CDD" id="cd01997">
    <property type="entry name" value="GMP_synthase_C"/>
    <property type="match status" value="1"/>
</dbReference>
<dbReference type="InterPro" id="IPR001674">
    <property type="entry name" value="GMP_synth_C"/>
</dbReference>
<evidence type="ECO:0000259" key="11">
    <source>
        <dbReference type="PROSITE" id="PS51553"/>
    </source>
</evidence>
<dbReference type="InterPro" id="IPR025777">
    <property type="entry name" value="GMPS_ATP_PPase_dom"/>
</dbReference>
<dbReference type="InterPro" id="IPR022955">
    <property type="entry name" value="GMP_synthase"/>
</dbReference>
<dbReference type="PROSITE" id="PS51553">
    <property type="entry name" value="GMPS_ATP_PPASE"/>
    <property type="match status" value="1"/>
</dbReference>
<dbReference type="NCBIfam" id="TIGR00888">
    <property type="entry name" value="guaA_Nterm"/>
    <property type="match status" value="1"/>
</dbReference>
<keyword evidence="4 9" id="KW-0547">Nucleotide-binding</keyword>
<dbReference type="EMBL" id="DRSQ01000177">
    <property type="protein sequence ID" value="HHE32641.1"/>
    <property type="molecule type" value="Genomic_DNA"/>
</dbReference>
<dbReference type="Pfam" id="PF00958">
    <property type="entry name" value="GMP_synt_C"/>
    <property type="match status" value="1"/>
</dbReference>
<dbReference type="EC" id="6.3.5.2" evidence="9"/>
<keyword evidence="6 9" id="KW-0658">Purine biosynthesis</keyword>
<dbReference type="PROSITE" id="PS51273">
    <property type="entry name" value="GATASE_TYPE_1"/>
    <property type="match status" value="1"/>
</dbReference>
<comment type="catalytic activity">
    <reaction evidence="9">
        <text>XMP + L-glutamine + ATP + H2O = GMP + L-glutamate + AMP + diphosphate + 2 H(+)</text>
        <dbReference type="Rhea" id="RHEA:11680"/>
        <dbReference type="ChEBI" id="CHEBI:15377"/>
        <dbReference type="ChEBI" id="CHEBI:15378"/>
        <dbReference type="ChEBI" id="CHEBI:29985"/>
        <dbReference type="ChEBI" id="CHEBI:30616"/>
        <dbReference type="ChEBI" id="CHEBI:33019"/>
        <dbReference type="ChEBI" id="CHEBI:57464"/>
        <dbReference type="ChEBI" id="CHEBI:58115"/>
        <dbReference type="ChEBI" id="CHEBI:58359"/>
        <dbReference type="ChEBI" id="CHEBI:456215"/>
        <dbReference type="EC" id="6.3.5.2"/>
    </reaction>
</comment>
<evidence type="ECO:0000256" key="10">
    <source>
        <dbReference type="PROSITE-ProRule" id="PRU00886"/>
    </source>
</evidence>
<dbReference type="Proteomes" id="UP000886058">
    <property type="component" value="Unassembled WGS sequence"/>
</dbReference>
<keyword evidence="8 9" id="KW-0315">Glutamine amidotransferase</keyword>
<name>A0A7C5HFP3_9CHLB</name>
<evidence type="ECO:0000256" key="7">
    <source>
        <dbReference type="ARBA" id="ARBA00022840"/>
    </source>
</evidence>
<dbReference type="SUPFAM" id="SSF52402">
    <property type="entry name" value="Adenine nucleotide alpha hydrolases-like"/>
    <property type="match status" value="1"/>
</dbReference>
<comment type="function">
    <text evidence="1 9">Catalyzes the synthesis of GMP from XMP.</text>
</comment>
<evidence type="ECO:0000256" key="5">
    <source>
        <dbReference type="ARBA" id="ARBA00022749"/>
    </source>
</evidence>
<evidence type="ECO:0000256" key="4">
    <source>
        <dbReference type="ARBA" id="ARBA00022741"/>
    </source>
</evidence>
<sequence>MATTLQSVIVLDFGSQYTQLIARRIREIGIYSEIYPYHTSAEELKTHQPKAIILSGGPNSVYDETAFMPDPEIFSLGVPVLGICYGLQAIAKHFGGNVESSSKQEFGRARMLVSHDESESMLFKEIPDSDVWMSHGDKVTKLPDGFRVTASTANAEMCAIESFGSKAALKVFGLQFHPEVQHSLYGKQLLSNFLIDIAGIKPDWSPKSFIQHQIEQIRKVAGDSTVVCGISGGVDSTVAAVLVSKAIGDKLHCVFVDNGLLRKDEAVKVMEFLKPLALKITLADASDLFLGRLKGIASPEKKRKIIGRTFIRVFEENIHDEKFLVQGTLYPDVIESVSVKGPSETIKSHHNVGGLPKRMKLKLIEPLRELFKDEVRAVGRELGIAEDILMRHPFPGPGLAVRVLGSLTRERLDVLREADQIFIDELKESGLYQKVWQAFSVLLPVQSVGVMGDKRTYENVLALRAVESTDGMTADWAHLPHDFLSKVSNRIINEVRGINRVAYDISSKPPATIEWE</sequence>
<dbReference type="HAMAP" id="MF_00344">
    <property type="entry name" value="GMP_synthase"/>
    <property type="match status" value="1"/>
</dbReference>
<keyword evidence="5 9" id="KW-0332">GMP biosynthesis</keyword>
<feature type="binding site" evidence="10">
    <location>
        <begin position="231"/>
        <end position="237"/>
    </location>
    <ligand>
        <name>ATP</name>
        <dbReference type="ChEBI" id="CHEBI:30616"/>
    </ligand>
</feature>
<gene>
    <name evidence="9 12" type="primary">guaA</name>
    <name evidence="12" type="ORF">ENL07_08510</name>
</gene>
<dbReference type="CDD" id="cd01742">
    <property type="entry name" value="GATase1_GMP_Synthase"/>
    <property type="match status" value="1"/>
</dbReference>
<dbReference type="UniPathway" id="UPA00189">
    <property type="reaction ID" value="UER00296"/>
</dbReference>
<dbReference type="SUPFAM" id="SSF52317">
    <property type="entry name" value="Class I glutamine amidotransferase-like"/>
    <property type="match status" value="1"/>
</dbReference>
<dbReference type="GO" id="GO:0005524">
    <property type="term" value="F:ATP binding"/>
    <property type="evidence" value="ECO:0007669"/>
    <property type="project" value="UniProtKB-UniRule"/>
</dbReference>
<dbReference type="PRINTS" id="PR00096">
    <property type="entry name" value="GATASE"/>
</dbReference>
<feature type="active site" description="Nucleophile" evidence="9">
    <location>
        <position position="84"/>
    </location>
</feature>
<dbReference type="SUPFAM" id="SSF54810">
    <property type="entry name" value="GMP synthetase C-terminal dimerisation domain"/>
    <property type="match status" value="1"/>
</dbReference>
<dbReference type="InterPro" id="IPR004739">
    <property type="entry name" value="GMP_synth_GATase"/>
</dbReference>
<dbReference type="InterPro" id="IPR029062">
    <property type="entry name" value="Class_I_gatase-like"/>
</dbReference>
<dbReference type="FunFam" id="3.30.300.10:FF:000002">
    <property type="entry name" value="GMP synthase [glutamine-hydrolyzing]"/>
    <property type="match status" value="1"/>
</dbReference>
<evidence type="ECO:0000256" key="9">
    <source>
        <dbReference type="HAMAP-Rule" id="MF_00344"/>
    </source>
</evidence>
<dbReference type="GO" id="GO:0005829">
    <property type="term" value="C:cytosol"/>
    <property type="evidence" value="ECO:0007669"/>
    <property type="project" value="TreeGrafter"/>
</dbReference>
<dbReference type="InterPro" id="IPR014729">
    <property type="entry name" value="Rossmann-like_a/b/a_fold"/>
</dbReference>
<proteinExistence type="inferred from homology"/>
<dbReference type="PRINTS" id="PR00097">
    <property type="entry name" value="ANTSNTHASEII"/>
</dbReference>
<keyword evidence="3 9" id="KW-0436">Ligase</keyword>
<dbReference type="GO" id="GO:0003921">
    <property type="term" value="F:GMP synthase activity"/>
    <property type="evidence" value="ECO:0007669"/>
    <property type="project" value="InterPro"/>
</dbReference>
<feature type="active site" evidence="9">
    <location>
        <position position="179"/>
    </location>
</feature>
<comment type="subunit">
    <text evidence="9">Homodimer.</text>
</comment>
<evidence type="ECO:0000313" key="12">
    <source>
        <dbReference type="EMBL" id="HHE32641.1"/>
    </source>
</evidence>
<comment type="pathway">
    <text evidence="2 9">Purine metabolism; GMP biosynthesis; GMP from XMP (L-Gln route): step 1/1.</text>
</comment>
<feature type="domain" description="GMPS ATP-PPase" evidence="11">
    <location>
        <begin position="204"/>
        <end position="391"/>
    </location>
</feature>